<name>A0A239MK36_9ACTN</name>
<sequence length="269" mass="29674">MRRPEWVPAGTDVETPNAARVYDYYLGGSHNFEADRDMARQAMALWPDLPVIMRANRAFLRRAVQHLAALGITRFLDIGSGIPTFGAVHEVARAVHPRARVVYVDMDPIAVAHSRLMLQDDPLSAMVMADMTDTGDLLSRPEVTDLLAPGEPVGVLLVAMLHFVTDAEDPRKIVGALRDAVPPGSHLVLTHASRESRPRQADSLAELYARRTTTPLVMRTRTDVAAFFDGWELLPPGLVWLSEWRPEDPESVGPHPEQMSGLAGVGRRP</sequence>
<accession>A0A239MK36</accession>
<proteinExistence type="predicted"/>
<feature type="region of interest" description="Disordered" evidence="1">
    <location>
        <begin position="247"/>
        <end position="269"/>
    </location>
</feature>
<dbReference type="Proteomes" id="UP000198280">
    <property type="component" value="Unassembled WGS sequence"/>
</dbReference>
<reference evidence="2 3" key="1">
    <citation type="submission" date="2017-06" db="EMBL/GenBank/DDBJ databases">
        <authorList>
            <person name="Kim H.J."/>
            <person name="Triplett B.A."/>
        </authorList>
    </citation>
    <scope>NUCLEOTIDE SEQUENCE [LARGE SCALE GENOMIC DNA]</scope>
    <source>
        <strain evidence="2 3">CGMCC 4.1858</strain>
    </source>
</reference>
<dbReference type="GO" id="GO:0008168">
    <property type="term" value="F:methyltransferase activity"/>
    <property type="evidence" value="ECO:0007669"/>
    <property type="project" value="UniProtKB-KW"/>
</dbReference>
<dbReference type="AlphaFoldDB" id="A0A239MK36"/>
<dbReference type="OrthoDB" id="4134439at2"/>
<evidence type="ECO:0000313" key="2">
    <source>
        <dbReference type="EMBL" id="SNT43357.1"/>
    </source>
</evidence>
<dbReference type="EMBL" id="FZOF01000025">
    <property type="protein sequence ID" value="SNT43357.1"/>
    <property type="molecule type" value="Genomic_DNA"/>
</dbReference>
<dbReference type="Pfam" id="PF04672">
    <property type="entry name" value="Methyltransf_19"/>
    <property type="match status" value="1"/>
</dbReference>
<dbReference type="PIRSF" id="PIRSF017393">
    <property type="entry name" value="MTase_SAV2177"/>
    <property type="match status" value="1"/>
</dbReference>
<keyword evidence="2" id="KW-0808">Transferase</keyword>
<dbReference type="InterPro" id="IPR029063">
    <property type="entry name" value="SAM-dependent_MTases_sf"/>
</dbReference>
<evidence type="ECO:0000313" key="3">
    <source>
        <dbReference type="Proteomes" id="UP000198280"/>
    </source>
</evidence>
<dbReference type="RefSeq" id="WP_089227766.1">
    <property type="nucleotide sequence ID" value="NZ_FZOF01000025.1"/>
</dbReference>
<keyword evidence="3" id="KW-1185">Reference proteome</keyword>
<evidence type="ECO:0000256" key="1">
    <source>
        <dbReference type="SAM" id="MobiDB-lite"/>
    </source>
</evidence>
<protein>
    <submittedName>
        <fullName evidence="2">S-adenosyl methyltransferase</fullName>
    </submittedName>
</protein>
<dbReference type="Gene3D" id="3.40.50.150">
    <property type="entry name" value="Vaccinia Virus protein VP39"/>
    <property type="match status" value="1"/>
</dbReference>
<keyword evidence="2" id="KW-0489">Methyltransferase</keyword>
<dbReference type="InterPro" id="IPR006764">
    <property type="entry name" value="SAM_dep_MeTrfase_SAV2177_type"/>
</dbReference>
<dbReference type="SUPFAM" id="SSF53335">
    <property type="entry name" value="S-adenosyl-L-methionine-dependent methyltransferases"/>
    <property type="match status" value="1"/>
</dbReference>
<organism evidence="2 3">
    <name type="scientific">Actinacidiphila glaucinigra</name>
    <dbReference type="NCBI Taxonomy" id="235986"/>
    <lineage>
        <taxon>Bacteria</taxon>
        <taxon>Bacillati</taxon>
        <taxon>Actinomycetota</taxon>
        <taxon>Actinomycetes</taxon>
        <taxon>Kitasatosporales</taxon>
        <taxon>Streptomycetaceae</taxon>
        <taxon>Actinacidiphila</taxon>
    </lineage>
</organism>
<dbReference type="GO" id="GO:0032259">
    <property type="term" value="P:methylation"/>
    <property type="evidence" value="ECO:0007669"/>
    <property type="project" value="UniProtKB-KW"/>
</dbReference>
<gene>
    <name evidence="2" type="ORF">SAMN05216252_12564</name>
</gene>
<dbReference type="CDD" id="cd02440">
    <property type="entry name" value="AdoMet_MTases"/>
    <property type="match status" value="1"/>
</dbReference>